<dbReference type="SUPFAM" id="SSF55729">
    <property type="entry name" value="Acyl-CoA N-acyltransferases (Nat)"/>
    <property type="match status" value="1"/>
</dbReference>
<keyword evidence="2" id="KW-1185">Reference proteome</keyword>
<dbReference type="OrthoDB" id="9798081at2"/>
<evidence type="ECO:0000313" key="1">
    <source>
        <dbReference type="EMBL" id="QES89051.1"/>
    </source>
</evidence>
<dbReference type="AlphaFoldDB" id="A0A5P2GBV5"/>
<protein>
    <recommendedName>
        <fullName evidence="3">GNAT family N-acetyltransferase</fullName>
    </recommendedName>
</protein>
<reference evidence="1 2" key="1">
    <citation type="submission" date="2019-09" db="EMBL/GenBank/DDBJ databases">
        <title>Complete genome sequence of Arachidicoccus sp. B3-10 isolated from apple orchard soil.</title>
        <authorList>
            <person name="Kim H.S."/>
            <person name="Han K.-I."/>
            <person name="Suh M.K."/>
            <person name="Lee K.C."/>
            <person name="Eom M.K."/>
            <person name="Kim J.-S."/>
            <person name="Kang S.W."/>
            <person name="Sin Y."/>
            <person name="Lee J.-S."/>
        </authorList>
    </citation>
    <scope>NUCLEOTIDE SEQUENCE [LARGE SCALE GENOMIC DNA]</scope>
    <source>
        <strain evidence="1 2">B3-10</strain>
    </source>
</reference>
<sequence length="67" mass="8079">MKYQPNQFLIETERLKWRQFELEDAEFLIELFNCNGWIENIGDRSIYTKQNAENYIINIPLVLVLLS</sequence>
<dbReference type="InterPro" id="IPR016181">
    <property type="entry name" value="Acyl_CoA_acyltransferase"/>
</dbReference>
<dbReference type="EMBL" id="CP044016">
    <property type="protein sequence ID" value="QES89051.1"/>
    <property type="molecule type" value="Genomic_DNA"/>
</dbReference>
<dbReference type="Proteomes" id="UP000292424">
    <property type="component" value="Chromosome"/>
</dbReference>
<proteinExistence type="predicted"/>
<dbReference type="KEGG" id="arac:E0W69_010405"/>
<accession>A0A5P2GBV5</accession>
<evidence type="ECO:0000313" key="2">
    <source>
        <dbReference type="Proteomes" id="UP000292424"/>
    </source>
</evidence>
<organism evidence="1 2">
    <name type="scientific">Rhizosphaericola mali</name>
    <dbReference type="NCBI Taxonomy" id="2545455"/>
    <lineage>
        <taxon>Bacteria</taxon>
        <taxon>Pseudomonadati</taxon>
        <taxon>Bacteroidota</taxon>
        <taxon>Chitinophagia</taxon>
        <taxon>Chitinophagales</taxon>
        <taxon>Chitinophagaceae</taxon>
        <taxon>Rhizosphaericola</taxon>
    </lineage>
</organism>
<name>A0A5P2GBV5_9BACT</name>
<evidence type="ECO:0008006" key="3">
    <source>
        <dbReference type="Google" id="ProtNLM"/>
    </source>
</evidence>
<dbReference type="RefSeq" id="WP_131329997.1">
    <property type="nucleotide sequence ID" value="NZ_CP044016.1"/>
</dbReference>
<gene>
    <name evidence="1" type="ORF">E0W69_010405</name>
</gene>